<protein>
    <submittedName>
        <fullName evidence="1">Stage V sporulation protein AE</fullName>
    </submittedName>
</protein>
<sequence length="216" mass="23142">MLIELVIYWVKKIVQINHEVMILPDKVRVILVTDGDRVAQQAVEDIATSLGLRCISASAGNPTPISGEEIIKLLKEVHHDPVLVMFDDRGRRDKGKGEAALEYVASHPDITVLGAVAVASNTTGIRGVPVDACIACSGDVVDVPVDKRGGMRNGNEEDKPVIKGDTVDVLNNVEIPVIIGVGDIGKMNKADDIHLGAPVTRRAIEEILKRSGVSYG</sequence>
<reference evidence="1 2" key="1">
    <citation type="submission" date="2016-10" db="EMBL/GenBank/DDBJ databases">
        <authorList>
            <person name="de Groot N.N."/>
        </authorList>
    </citation>
    <scope>NUCLEOTIDE SEQUENCE [LARGE SCALE GENOMIC DNA]</scope>
    <source>
        <strain evidence="1 2">DSM 1736</strain>
    </source>
</reference>
<dbReference type="InterPro" id="IPR025914">
    <property type="entry name" value="SpoVAE"/>
</dbReference>
<name>A0A1G9L1S1_9FIRM</name>
<proteinExistence type="predicted"/>
<evidence type="ECO:0000313" key="1">
    <source>
        <dbReference type="EMBL" id="SDL55922.1"/>
    </source>
</evidence>
<dbReference type="Pfam" id="PF14097">
    <property type="entry name" value="SpoVAE"/>
    <property type="match status" value="1"/>
</dbReference>
<accession>A0A1G9L1S1</accession>
<keyword evidence="2" id="KW-1185">Reference proteome</keyword>
<dbReference type="EMBL" id="FNHB01000001">
    <property type="protein sequence ID" value="SDL55922.1"/>
    <property type="molecule type" value="Genomic_DNA"/>
</dbReference>
<dbReference type="STRING" id="146817.SAMN04488502_101196"/>
<evidence type="ECO:0000313" key="2">
    <source>
        <dbReference type="Proteomes" id="UP000214880"/>
    </source>
</evidence>
<dbReference type="Proteomes" id="UP000214880">
    <property type="component" value="Unassembled WGS sequence"/>
</dbReference>
<organism evidence="1 2">
    <name type="scientific">Dendrosporobacter quercicolus</name>
    <dbReference type="NCBI Taxonomy" id="146817"/>
    <lineage>
        <taxon>Bacteria</taxon>
        <taxon>Bacillati</taxon>
        <taxon>Bacillota</taxon>
        <taxon>Negativicutes</taxon>
        <taxon>Selenomonadales</taxon>
        <taxon>Sporomusaceae</taxon>
        <taxon>Dendrosporobacter</taxon>
    </lineage>
</organism>
<gene>
    <name evidence="1" type="ORF">SAMN04488502_101196</name>
</gene>
<dbReference type="AlphaFoldDB" id="A0A1G9L1S1"/>